<dbReference type="RefSeq" id="WP_274199401.1">
    <property type="nucleotide sequence ID" value="NZ_JAQZAO010000002.1"/>
</dbReference>
<dbReference type="Gene3D" id="3.50.50.60">
    <property type="entry name" value="FAD/NAD(P)-binding domain"/>
    <property type="match status" value="1"/>
</dbReference>
<dbReference type="Pfam" id="PF21274">
    <property type="entry name" value="Rng_hyd_C"/>
    <property type="match status" value="1"/>
</dbReference>
<dbReference type="InterPro" id="IPR036188">
    <property type="entry name" value="FAD/NAD-bd_sf"/>
</dbReference>
<keyword evidence="7" id="KW-1185">Reference proteome</keyword>
<dbReference type="InterPro" id="IPR050641">
    <property type="entry name" value="RIFMO-like"/>
</dbReference>
<dbReference type="SUPFAM" id="SSF51905">
    <property type="entry name" value="FAD/NAD(P)-binding domain"/>
    <property type="match status" value="1"/>
</dbReference>
<dbReference type="Proteomes" id="UP001300763">
    <property type="component" value="Unassembled WGS sequence"/>
</dbReference>
<comment type="caution">
    <text evidence="6">The sequence shown here is derived from an EMBL/GenBank/DDBJ whole genome shotgun (WGS) entry which is preliminary data.</text>
</comment>
<dbReference type="InterPro" id="IPR002938">
    <property type="entry name" value="FAD-bd"/>
</dbReference>
<feature type="compositionally biased region" description="Basic and acidic residues" evidence="4">
    <location>
        <begin position="350"/>
        <end position="362"/>
    </location>
</feature>
<evidence type="ECO:0000256" key="4">
    <source>
        <dbReference type="SAM" id="MobiDB-lite"/>
    </source>
</evidence>
<proteinExistence type="predicted"/>
<protein>
    <submittedName>
        <fullName evidence="6">FAD-dependent oxidoreductase</fullName>
    </submittedName>
</protein>
<feature type="region of interest" description="Disordered" evidence="4">
    <location>
        <begin position="510"/>
        <end position="530"/>
    </location>
</feature>
<sequence>MEHTPHVLVVGAGPAGLATAISAARHGAQVLVVERHRSTSIHPRASGLSTRTMEIFRAWGVADAVRAASSTVIARSATGVTLADGELTEGTLGFPFPREALAVSPTYPACCAQDHLEPILLEAARAAGVEVRFDTELTDLAVDDGGAWARVQDTVTGAPDTVRSRFVVGADGPRSRVRTALGIATEPLGGLGPAAQVLFRADLSGVLRGPRHALYWLTHPEGTGLLIAFGTAAGTDRWGFARLGVSPDAVPTDAEWVAMLRAATGVPDLEPELLGTAAFDLAAELASASRAGAAFLVGDAAHRMTPIAAVGLNTAVHDGHDLGWKLAWAARGRAGEGLLASYVSERRPVGERNARRSVRAGETDPADGMVGDLGTRYADHALVDPSRLSAAPGERAPHVWVHVDGRRRSTLDLWDGRLTLVTAEESWRRAAAAVGVDAPHLDDPDGRLARRYRLEGGGAVLVRPDGHVAWRHDAVDPDPVTALDAAVAGTLGLGSGPAANALSACSPGLAASTRTNSPFVPSEGEPVPVA</sequence>
<reference evidence="6 7" key="1">
    <citation type="submission" date="2023-02" db="EMBL/GenBank/DDBJ databases">
        <title>Genome sequencing required for Actinomycetospora new species description.</title>
        <authorList>
            <person name="Saimee Y."/>
            <person name="Duangmal K."/>
        </authorList>
    </citation>
    <scope>NUCLEOTIDE SEQUENCE [LARGE SCALE GENOMIC DNA]</scope>
    <source>
        <strain evidence="6 7">DW7H6</strain>
    </source>
</reference>
<dbReference type="PRINTS" id="PR00420">
    <property type="entry name" value="RNGMNOXGNASE"/>
</dbReference>
<dbReference type="Gene3D" id="3.40.30.120">
    <property type="match status" value="1"/>
</dbReference>
<dbReference type="PANTHER" id="PTHR43004">
    <property type="entry name" value="TRK SYSTEM POTASSIUM UPTAKE PROTEIN"/>
    <property type="match status" value="1"/>
</dbReference>
<evidence type="ECO:0000313" key="6">
    <source>
        <dbReference type="EMBL" id="MDD7964872.1"/>
    </source>
</evidence>
<organism evidence="6 7">
    <name type="scientific">Actinomycetospora lemnae</name>
    <dbReference type="NCBI Taxonomy" id="3019891"/>
    <lineage>
        <taxon>Bacteria</taxon>
        <taxon>Bacillati</taxon>
        <taxon>Actinomycetota</taxon>
        <taxon>Actinomycetes</taxon>
        <taxon>Pseudonocardiales</taxon>
        <taxon>Pseudonocardiaceae</taxon>
        <taxon>Actinomycetospora</taxon>
    </lineage>
</organism>
<dbReference type="Pfam" id="PF01494">
    <property type="entry name" value="FAD_binding_3"/>
    <property type="match status" value="1"/>
</dbReference>
<evidence type="ECO:0000313" key="7">
    <source>
        <dbReference type="Proteomes" id="UP001300763"/>
    </source>
</evidence>
<feature type="region of interest" description="Disordered" evidence="4">
    <location>
        <begin position="350"/>
        <end position="371"/>
    </location>
</feature>
<dbReference type="PANTHER" id="PTHR43004:SF19">
    <property type="entry name" value="BINDING MONOOXYGENASE, PUTATIVE (JCVI)-RELATED"/>
    <property type="match status" value="1"/>
</dbReference>
<keyword evidence="2" id="KW-0285">Flavoprotein</keyword>
<keyword evidence="3" id="KW-0274">FAD</keyword>
<evidence type="ECO:0000256" key="2">
    <source>
        <dbReference type="ARBA" id="ARBA00022630"/>
    </source>
</evidence>
<comment type="cofactor">
    <cofactor evidence="1">
        <name>FAD</name>
        <dbReference type="ChEBI" id="CHEBI:57692"/>
    </cofactor>
</comment>
<evidence type="ECO:0000256" key="1">
    <source>
        <dbReference type="ARBA" id="ARBA00001974"/>
    </source>
</evidence>
<accession>A0ABT5SPV8</accession>
<feature type="domain" description="FAD-binding" evidence="5">
    <location>
        <begin position="6"/>
        <end position="356"/>
    </location>
</feature>
<dbReference type="Gene3D" id="3.30.9.10">
    <property type="entry name" value="D-Amino Acid Oxidase, subunit A, domain 2"/>
    <property type="match status" value="1"/>
</dbReference>
<evidence type="ECO:0000256" key="3">
    <source>
        <dbReference type="ARBA" id="ARBA00022827"/>
    </source>
</evidence>
<evidence type="ECO:0000259" key="5">
    <source>
        <dbReference type="Pfam" id="PF01494"/>
    </source>
</evidence>
<name>A0ABT5SPV8_9PSEU</name>
<gene>
    <name evidence="6" type="ORF">PGB27_05860</name>
</gene>
<dbReference type="EMBL" id="JAQZAO010000002">
    <property type="protein sequence ID" value="MDD7964872.1"/>
    <property type="molecule type" value="Genomic_DNA"/>
</dbReference>